<comment type="subunit">
    <text evidence="2">Component of the NuA4 histone acetyltransferase complex.</text>
</comment>
<dbReference type="SMART" id="SM00298">
    <property type="entry name" value="CHROMO"/>
    <property type="match status" value="1"/>
</dbReference>
<evidence type="ECO:0000256" key="1">
    <source>
        <dbReference type="ARBA" id="ARBA00004123"/>
    </source>
</evidence>
<reference evidence="6" key="1">
    <citation type="submission" date="2021-03" db="EMBL/GenBank/DDBJ databases">
        <title>Comparative genomics and phylogenomic investigation of the class Geoglossomycetes provide insights into ecological specialization and systematics.</title>
        <authorList>
            <person name="Melie T."/>
            <person name="Pirro S."/>
            <person name="Miller A.N."/>
            <person name="Quandt A."/>
        </authorList>
    </citation>
    <scope>NUCLEOTIDE SEQUENCE</scope>
    <source>
        <strain evidence="6">GBOQ0MN5Z8</strain>
    </source>
</reference>
<dbReference type="Pfam" id="PF00385">
    <property type="entry name" value="Chromo"/>
    <property type="match status" value="1"/>
</dbReference>
<proteinExistence type="predicted"/>
<accession>A0A9P8IAK5</accession>
<evidence type="ECO:0000313" key="7">
    <source>
        <dbReference type="Proteomes" id="UP000698800"/>
    </source>
</evidence>
<dbReference type="GO" id="GO:0005634">
    <property type="term" value="C:nucleus"/>
    <property type="evidence" value="ECO:0007669"/>
    <property type="project" value="UniProtKB-SubCell"/>
</dbReference>
<evidence type="ECO:0000256" key="3">
    <source>
        <dbReference type="ARBA" id="ARBA00023242"/>
    </source>
</evidence>
<feature type="compositionally biased region" description="Basic and acidic residues" evidence="4">
    <location>
        <begin position="515"/>
        <end position="530"/>
    </location>
</feature>
<dbReference type="GO" id="GO:0006338">
    <property type="term" value="P:chromatin remodeling"/>
    <property type="evidence" value="ECO:0007669"/>
    <property type="project" value="UniProtKB-ARBA"/>
</dbReference>
<feature type="compositionally biased region" description="Basic residues" evidence="4">
    <location>
        <begin position="196"/>
        <end position="207"/>
    </location>
</feature>
<evidence type="ECO:0000313" key="6">
    <source>
        <dbReference type="EMBL" id="KAH0542608.1"/>
    </source>
</evidence>
<feature type="compositionally biased region" description="Basic and acidic residues" evidence="4">
    <location>
        <begin position="294"/>
        <end position="307"/>
    </location>
</feature>
<dbReference type="EMBL" id="JAGHQL010000050">
    <property type="protein sequence ID" value="KAH0542608.1"/>
    <property type="molecule type" value="Genomic_DNA"/>
</dbReference>
<evidence type="ECO:0000256" key="2">
    <source>
        <dbReference type="ARBA" id="ARBA00011353"/>
    </source>
</evidence>
<dbReference type="SUPFAM" id="SSF54160">
    <property type="entry name" value="Chromo domain-like"/>
    <property type="match status" value="1"/>
</dbReference>
<dbReference type="InterPro" id="IPR051219">
    <property type="entry name" value="Heterochromatin_chromo-domain"/>
</dbReference>
<dbReference type="InterPro" id="IPR000953">
    <property type="entry name" value="Chromo/chromo_shadow_dom"/>
</dbReference>
<dbReference type="Proteomes" id="UP000698800">
    <property type="component" value="Unassembled WGS sequence"/>
</dbReference>
<feature type="compositionally biased region" description="Polar residues" evidence="4">
    <location>
        <begin position="463"/>
        <end position="486"/>
    </location>
</feature>
<keyword evidence="7" id="KW-1185">Reference proteome</keyword>
<feature type="compositionally biased region" description="Polar residues" evidence="4">
    <location>
        <begin position="402"/>
        <end position="413"/>
    </location>
</feature>
<protein>
    <recommendedName>
        <fullName evidence="5">Chromo domain-containing protein</fullName>
    </recommendedName>
</protein>
<evidence type="ECO:0000256" key="4">
    <source>
        <dbReference type="SAM" id="MobiDB-lite"/>
    </source>
</evidence>
<feature type="region of interest" description="Disordered" evidence="4">
    <location>
        <begin position="510"/>
        <end position="530"/>
    </location>
</feature>
<dbReference type="InterPro" id="IPR023780">
    <property type="entry name" value="Chromo_domain"/>
</dbReference>
<name>A0A9P8IAK5_9PEZI</name>
<feature type="compositionally biased region" description="Acidic residues" evidence="4">
    <location>
        <begin position="141"/>
        <end position="156"/>
    </location>
</feature>
<dbReference type="AlphaFoldDB" id="A0A9P8IAK5"/>
<keyword evidence="3" id="KW-0539">Nucleus</keyword>
<dbReference type="Gene3D" id="2.40.50.40">
    <property type="match status" value="1"/>
</dbReference>
<dbReference type="PROSITE" id="PS50013">
    <property type="entry name" value="CHROMO_2"/>
    <property type="match status" value="1"/>
</dbReference>
<feature type="compositionally biased region" description="Basic and acidic residues" evidence="4">
    <location>
        <begin position="325"/>
        <end position="337"/>
    </location>
</feature>
<sequence>MDTGSDSDTISITSTAPSEQKDEYPVEAILAETVGDGRHPLYLVKWENYPITRATWEPASSFDDDSTLLDWKAKKDRQDKGFEPSFSIDEFQARIKEVENERARRKARRKAKRKRRGIPTSSDEGKAPVRKSRPKKRSTDLEEDEDEDGDGDESDVGEFRRDKRGSKKRHLSDEEGGDGLTSDDSLMQDIKVKEFNKKHKKLRKKPRARESRSSTEQAVSRPPSQPPSRPRQPPSRRPSTGTGTQGRQPIRRASEVSGHQTEVARPAAKATARRAPKVQAAKTTTNILANWNKDPPKRNLTKPDYKNPHITPQNPHLFNKLSILRRYEKASRNERPPQEGALQLFRPGDWNPRSLNKLQPSDSGPPKDRNEEDEDYEPTERGEGEAAPDPWVPDSGRAPHAASTQFRRPSQDLSLGRAPQAPYATHGGTHDATHDSSSGKFPQASGYQHRRPSQGIEPATPFLATSPTNSGAAVKSSSAHPQQSLDANMLQKPQVKKLTLAQYNQRNATSLVASEDSKEHGNKASTEDEKGGLITKDTREHLSDEEILREMEAINFTGAPENGSKPGRQQNTVSIPGVIAAVKIGTSKVEAGRLKLIGVPPELLRKWIDVVGSPLYLWLKKIVSADHFRRNREPNKDRVVGEGDVQGDFKSSPDELLELLHFYGGAGVYMNNHFIMVIYPTNVEAWKYMKQSSTSQLRWVAFTLDNSNDGSNLAWNSTNSSLAIKAAYKHLFKIQFSELLPVLPEGLQYPSKVPIFIMADTSAAWNETIILYKILKLSGATIYWSGQEGAWDYFTQRINFGILFLHNNYRRYGLATVPRLASIVNKHITIFEFGRLHHESTSKLAVTNRGSFGCRRLFPHGGCILLTDNMLMNDPRGSYEVIRVFKKRLEDSKSNTWKLVLRPGDVEGWCLGAIVSKANMDSEDSSTVVARCNIFQEISEFIYTGPENLHNNPDGFNIRQIAGDSVSGGNDALLQVQNLALWANSNCTKYRRFIAVNPTQNVPGAEDFPIVELMLPEQFIRKHAH</sequence>
<evidence type="ECO:0000259" key="5">
    <source>
        <dbReference type="PROSITE" id="PS50013"/>
    </source>
</evidence>
<gene>
    <name evidence="6" type="ORF">FGG08_003016</name>
</gene>
<feature type="compositionally biased region" description="Low complexity" evidence="4">
    <location>
        <begin position="1"/>
        <end position="15"/>
    </location>
</feature>
<dbReference type="InterPro" id="IPR016197">
    <property type="entry name" value="Chromo-like_dom_sf"/>
</dbReference>
<feature type="compositionally biased region" description="Pro residues" evidence="4">
    <location>
        <begin position="223"/>
        <end position="236"/>
    </location>
</feature>
<feature type="domain" description="Chromo" evidence="5">
    <location>
        <begin position="24"/>
        <end position="83"/>
    </location>
</feature>
<dbReference type="CDD" id="cd18966">
    <property type="entry name" value="chromodomain"/>
    <property type="match status" value="1"/>
</dbReference>
<dbReference type="PANTHER" id="PTHR22812">
    <property type="entry name" value="CHROMOBOX PROTEIN"/>
    <property type="match status" value="1"/>
</dbReference>
<dbReference type="OrthoDB" id="1918685at2759"/>
<feature type="region of interest" description="Disordered" evidence="4">
    <location>
        <begin position="1"/>
        <end position="24"/>
    </location>
</feature>
<comment type="caution">
    <text evidence="6">The sequence shown here is derived from an EMBL/GenBank/DDBJ whole genome shotgun (WGS) entry which is preliminary data.</text>
</comment>
<feature type="compositionally biased region" description="Polar residues" evidence="4">
    <location>
        <begin position="353"/>
        <end position="362"/>
    </location>
</feature>
<feature type="region of interest" description="Disordered" evidence="4">
    <location>
        <begin position="94"/>
        <end position="487"/>
    </location>
</feature>
<comment type="subcellular location">
    <subcellularLocation>
        <location evidence="1">Nucleus</location>
    </subcellularLocation>
</comment>
<feature type="compositionally biased region" description="Basic residues" evidence="4">
    <location>
        <begin position="103"/>
        <end position="117"/>
    </location>
</feature>
<organism evidence="6 7">
    <name type="scientific">Glutinoglossum americanum</name>
    <dbReference type="NCBI Taxonomy" id="1670608"/>
    <lineage>
        <taxon>Eukaryota</taxon>
        <taxon>Fungi</taxon>
        <taxon>Dikarya</taxon>
        <taxon>Ascomycota</taxon>
        <taxon>Pezizomycotina</taxon>
        <taxon>Geoglossomycetes</taxon>
        <taxon>Geoglossales</taxon>
        <taxon>Geoglossaceae</taxon>
        <taxon>Glutinoglossum</taxon>
    </lineage>
</organism>